<evidence type="ECO:0000256" key="1">
    <source>
        <dbReference type="ARBA" id="ARBA00004141"/>
    </source>
</evidence>
<feature type="transmembrane region" description="Helical" evidence="5">
    <location>
        <begin position="95"/>
        <end position="115"/>
    </location>
</feature>
<dbReference type="Proteomes" id="UP000183413">
    <property type="component" value="Unassembled WGS sequence"/>
</dbReference>
<feature type="transmembrane region" description="Helical" evidence="5">
    <location>
        <begin position="66"/>
        <end position="89"/>
    </location>
</feature>
<feature type="transmembrane region" description="Helical" evidence="5">
    <location>
        <begin position="23"/>
        <end position="45"/>
    </location>
</feature>
<dbReference type="InParanoid" id="A0A1I5EBS0"/>
<dbReference type="GO" id="GO:0016020">
    <property type="term" value="C:membrane"/>
    <property type="evidence" value="ECO:0007669"/>
    <property type="project" value="UniProtKB-SubCell"/>
</dbReference>
<keyword evidence="8" id="KW-1185">Reference proteome</keyword>
<dbReference type="GO" id="GO:0030416">
    <property type="term" value="P:methylamine metabolic process"/>
    <property type="evidence" value="ECO:0007669"/>
    <property type="project" value="InterPro"/>
</dbReference>
<protein>
    <submittedName>
        <fullName evidence="7">Methylamine utilisation protein MauE</fullName>
    </submittedName>
</protein>
<dbReference type="Pfam" id="PF07291">
    <property type="entry name" value="MauE"/>
    <property type="match status" value="1"/>
</dbReference>
<evidence type="ECO:0000256" key="3">
    <source>
        <dbReference type="ARBA" id="ARBA00022989"/>
    </source>
</evidence>
<evidence type="ECO:0000256" key="5">
    <source>
        <dbReference type="SAM" id="Phobius"/>
    </source>
</evidence>
<dbReference type="EMBL" id="FOVH01000004">
    <property type="protein sequence ID" value="SFO08820.1"/>
    <property type="molecule type" value="Genomic_DNA"/>
</dbReference>
<accession>A0A1I5EBS0</accession>
<gene>
    <name evidence="7" type="ORF">SAMN04489713_10454</name>
</gene>
<evidence type="ECO:0000256" key="2">
    <source>
        <dbReference type="ARBA" id="ARBA00022692"/>
    </source>
</evidence>
<comment type="subcellular location">
    <subcellularLocation>
        <location evidence="1">Membrane</location>
        <topology evidence="1">Multi-pass membrane protein</topology>
    </subcellularLocation>
</comment>
<feature type="transmembrane region" description="Helical" evidence="5">
    <location>
        <begin position="164"/>
        <end position="184"/>
    </location>
</feature>
<organism evidence="7 8">
    <name type="scientific">Actinomadura madurae</name>
    <dbReference type="NCBI Taxonomy" id="1993"/>
    <lineage>
        <taxon>Bacteria</taxon>
        <taxon>Bacillati</taxon>
        <taxon>Actinomycetota</taxon>
        <taxon>Actinomycetes</taxon>
        <taxon>Streptosporangiales</taxon>
        <taxon>Thermomonosporaceae</taxon>
        <taxon>Actinomadura</taxon>
    </lineage>
</organism>
<dbReference type="AlphaFoldDB" id="A0A1I5EBS0"/>
<feature type="domain" description="Methylamine utilisation protein MauE" evidence="6">
    <location>
        <begin position="25"/>
        <end position="153"/>
    </location>
</feature>
<keyword evidence="3 5" id="KW-1133">Transmembrane helix</keyword>
<evidence type="ECO:0000259" key="6">
    <source>
        <dbReference type="Pfam" id="PF07291"/>
    </source>
</evidence>
<dbReference type="eggNOG" id="ENOG5033K19">
    <property type="taxonomic scope" value="Bacteria"/>
</dbReference>
<feature type="transmembrane region" description="Helical" evidence="5">
    <location>
        <begin position="136"/>
        <end position="158"/>
    </location>
</feature>
<keyword evidence="4 5" id="KW-0472">Membrane</keyword>
<evidence type="ECO:0000256" key="4">
    <source>
        <dbReference type="ARBA" id="ARBA00023136"/>
    </source>
</evidence>
<dbReference type="STRING" id="1993.SAMN04489713_10454"/>
<sequence length="200" mass="20820">MDRHRHPLLHLRRQDLLRHLTSALQYVTLTARCALGLVFLVAVFGKVRDRDAFREFRRSVPGLAPGLPPTATSVAVVAAESAAVVLLAVPRTAPAGLALAGAVLLAFATGIHRALRGGRHATCRCFGTRPSPAGRVHLARNLALTALAFGGLAAHLAAPAPVHPAGAAVAVAGAGVLTLVFIFFDDLADLLIAPSARPPR</sequence>
<reference evidence="7 8" key="1">
    <citation type="submission" date="2016-10" db="EMBL/GenBank/DDBJ databases">
        <authorList>
            <person name="de Groot N.N."/>
        </authorList>
    </citation>
    <scope>NUCLEOTIDE SEQUENCE [LARGE SCALE GENOMIC DNA]</scope>
    <source>
        <strain evidence="7 8">DSM 43067</strain>
    </source>
</reference>
<dbReference type="InterPro" id="IPR009908">
    <property type="entry name" value="Methylamine_util_MauE"/>
</dbReference>
<name>A0A1I5EBS0_9ACTN</name>
<evidence type="ECO:0000313" key="8">
    <source>
        <dbReference type="Proteomes" id="UP000183413"/>
    </source>
</evidence>
<proteinExistence type="predicted"/>
<evidence type="ECO:0000313" key="7">
    <source>
        <dbReference type="EMBL" id="SFO08820.1"/>
    </source>
</evidence>
<keyword evidence="2 5" id="KW-0812">Transmembrane</keyword>
<dbReference type="UniPathway" id="UPA00895"/>